<evidence type="ECO:0000313" key="2">
    <source>
        <dbReference type="Proteomes" id="UP000230405"/>
    </source>
</evidence>
<reference evidence="2" key="1">
    <citation type="submission" date="2017-09" db="EMBL/GenBank/DDBJ databases">
        <title>Depth-based differentiation of microbial function through sediment-hosted aquifers and enrichment of novel symbionts in the deep terrestrial subsurface.</title>
        <authorList>
            <person name="Probst A.J."/>
            <person name="Ladd B."/>
            <person name="Jarett J.K."/>
            <person name="Geller-Mcgrath D.E."/>
            <person name="Sieber C.M.K."/>
            <person name="Emerson J.B."/>
            <person name="Anantharaman K."/>
            <person name="Thomas B.C."/>
            <person name="Malmstrom R."/>
            <person name="Stieglmeier M."/>
            <person name="Klingl A."/>
            <person name="Woyke T."/>
            <person name="Ryan C.M."/>
            <person name="Banfield J.F."/>
        </authorList>
    </citation>
    <scope>NUCLEOTIDE SEQUENCE [LARGE SCALE GENOMIC DNA]</scope>
</reference>
<evidence type="ECO:0000313" key="1">
    <source>
        <dbReference type="EMBL" id="PIZ99518.1"/>
    </source>
</evidence>
<sequence>MELTSNYSEMSQLELDQEIAACEKVISDRETDPSDLIEYQELRTALCKIRKQKFQIDFEPFE</sequence>
<gene>
    <name evidence="1" type="ORF">COX77_01335</name>
</gene>
<organism evidence="1 2">
    <name type="scientific">Candidatus Komeilibacteria bacterium CG_4_10_14_0_2_um_filter_37_10</name>
    <dbReference type="NCBI Taxonomy" id="1974470"/>
    <lineage>
        <taxon>Bacteria</taxon>
        <taxon>Candidatus Komeiliibacteriota</taxon>
    </lineage>
</organism>
<comment type="caution">
    <text evidence="1">The sequence shown here is derived from an EMBL/GenBank/DDBJ whole genome shotgun (WGS) entry which is preliminary data.</text>
</comment>
<dbReference type="AlphaFoldDB" id="A0A2M7VFY2"/>
<dbReference type="EMBL" id="PFPO01000023">
    <property type="protein sequence ID" value="PIZ99518.1"/>
    <property type="molecule type" value="Genomic_DNA"/>
</dbReference>
<dbReference type="Proteomes" id="UP000230405">
    <property type="component" value="Unassembled WGS sequence"/>
</dbReference>
<proteinExistence type="predicted"/>
<name>A0A2M7VFY2_9BACT</name>
<accession>A0A2M7VFY2</accession>
<protein>
    <submittedName>
        <fullName evidence="1">Uncharacterized protein</fullName>
    </submittedName>
</protein>